<dbReference type="Proteomes" id="UP000030645">
    <property type="component" value="Unassembled WGS sequence"/>
</dbReference>
<dbReference type="AlphaFoldDB" id="W9QSE2"/>
<evidence type="ECO:0000256" key="4">
    <source>
        <dbReference type="ARBA" id="ARBA00023212"/>
    </source>
</evidence>
<dbReference type="GO" id="GO:0005874">
    <property type="term" value="C:microtubule"/>
    <property type="evidence" value="ECO:0007669"/>
    <property type="project" value="UniProtKB-KW"/>
</dbReference>
<evidence type="ECO:0000313" key="5">
    <source>
        <dbReference type="EMBL" id="EXB52658.1"/>
    </source>
</evidence>
<dbReference type="GO" id="GO:0005819">
    <property type="term" value="C:spindle"/>
    <property type="evidence" value="ECO:0007669"/>
    <property type="project" value="TreeGrafter"/>
</dbReference>
<dbReference type="GO" id="GO:0005737">
    <property type="term" value="C:cytoplasm"/>
    <property type="evidence" value="ECO:0007669"/>
    <property type="project" value="TreeGrafter"/>
</dbReference>
<gene>
    <name evidence="5" type="ORF">L484_022435</name>
</gene>
<keyword evidence="6" id="KW-1185">Reference proteome</keyword>
<evidence type="ECO:0000256" key="3">
    <source>
        <dbReference type="ARBA" id="ARBA00022701"/>
    </source>
</evidence>
<dbReference type="InterPro" id="IPR007145">
    <property type="entry name" value="MAP65_Ase1_PRC1"/>
</dbReference>
<evidence type="ECO:0000256" key="1">
    <source>
        <dbReference type="ARBA" id="ARBA00004245"/>
    </source>
</evidence>
<keyword evidence="4" id="KW-0206">Cytoskeleton</keyword>
<comment type="subcellular location">
    <subcellularLocation>
        <location evidence="1">Cytoplasm</location>
        <location evidence="1">Cytoskeleton</location>
    </subcellularLocation>
</comment>
<evidence type="ECO:0000256" key="2">
    <source>
        <dbReference type="ARBA" id="ARBA00006187"/>
    </source>
</evidence>
<dbReference type="PANTHER" id="PTHR19321">
    <property type="entry name" value="PROTEIN REGULATOR OF CYTOKINESIS 1 PRC1-RELATED"/>
    <property type="match status" value="1"/>
</dbReference>
<sequence length="267" mass="30601">MKQEIAKIRTEISDICFALGEQQSHLEKISNDLSGSIEDGLYKMVVDETDLSLKRLEELRALLLDYQNEKRNRQTQVEELVTTLNLLCLVLGVDFKSTICEIHPTLNDSKAVKDISNNTINSLTGAVERLREVKKKRWEKLQNFVTSLLELWNLMDIPMVEQNTFHNVTCKIAASVSEITETNMLSVEFLNQDATWETVAVIRDQFLAFNLEDKVVLMEGSNDSVNKLNERRPIITPLHEYNLVLKVESWELVPNHSNRFPSGILRG</sequence>
<dbReference type="GO" id="GO:0008017">
    <property type="term" value="F:microtubule binding"/>
    <property type="evidence" value="ECO:0007669"/>
    <property type="project" value="InterPro"/>
</dbReference>
<name>W9QSE2_9ROSA</name>
<protein>
    <submittedName>
        <fullName evidence="5">Uncharacterized protein</fullName>
    </submittedName>
</protein>
<dbReference type="GO" id="GO:0000226">
    <property type="term" value="P:microtubule cytoskeleton organization"/>
    <property type="evidence" value="ECO:0007669"/>
    <property type="project" value="InterPro"/>
</dbReference>
<reference evidence="6" key="1">
    <citation type="submission" date="2013-01" db="EMBL/GenBank/DDBJ databases">
        <title>Draft Genome Sequence of a Mulberry Tree, Morus notabilis C.K. Schneid.</title>
        <authorList>
            <person name="He N."/>
            <person name="Zhao S."/>
        </authorList>
    </citation>
    <scope>NUCLEOTIDE SEQUENCE</scope>
</reference>
<evidence type="ECO:0000313" key="6">
    <source>
        <dbReference type="Proteomes" id="UP000030645"/>
    </source>
</evidence>
<dbReference type="eggNOG" id="KOG4302">
    <property type="taxonomic scope" value="Eukaryota"/>
</dbReference>
<proteinExistence type="inferred from homology"/>
<dbReference type="STRING" id="981085.W9QSE2"/>
<organism evidence="5 6">
    <name type="scientific">Morus notabilis</name>
    <dbReference type="NCBI Taxonomy" id="981085"/>
    <lineage>
        <taxon>Eukaryota</taxon>
        <taxon>Viridiplantae</taxon>
        <taxon>Streptophyta</taxon>
        <taxon>Embryophyta</taxon>
        <taxon>Tracheophyta</taxon>
        <taxon>Spermatophyta</taxon>
        <taxon>Magnoliopsida</taxon>
        <taxon>eudicotyledons</taxon>
        <taxon>Gunneridae</taxon>
        <taxon>Pentapetalae</taxon>
        <taxon>rosids</taxon>
        <taxon>fabids</taxon>
        <taxon>Rosales</taxon>
        <taxon>Moraceae</taxon>
        <taxon>Moreae</taxon>
        <taxon>Morus</taxon>
    </lineage>
</organism>
<accession>W9QSE2</accession>
<keyword evidence="3" id="KW-0493">Microtubule</keyword>
<dbReference type="EMBL" id="KE344072">
    <property type="protein sequence ID" value="EXB52658.1"/>
    <property type="molecule type" value="Genomic_DNA"/>
</dbReference>
<keyword evidence="4" id="KW-0963">Cytoplasm</keyword>
<comment type="similarity">
    <text evidence="2">Belongs to the MAP65/ASE1 family.</text>
</comment>
<dbReference type="PANTHER" id="PTHR19321:SF7">
    <property type="entry name" value="65-KDA MICROTUBULE-ASSOCIATED PROTEIN 3"/>
    <property type="match status" value="1"/>
</dbReference>
<dbReference type="Pfam" id="PF03999">
    <property type="entry name" value="MAP65_ASE1"/>
    <property type="match status" value="1"/>
</dbReference>